<proteinExistence type="inferred from homology"/>
<reference evidence="5 6" key="1">
    <citation type="submission" date="2019-02" db="EMBL/GenBank/DDBJ databases">
        <title>Kribbella capetownensis sp. nov. and Kribbella speibonae sp. nov., isolated from soil.</title>
        <authorList>
            <person name="Curtis S.M."/>
            <person name="Norton I."/>
            <person name="Everest G.J."/>
            <person name="Meyers P.R."/>
        </authorList>
    </citation>
    <scope>NUCLEOTIDE SEQUENCE [LARGE SCALE GENOMIC DNA]</scope>
    <source>
        <strain evidence="5 6">YM55</strain>
    </source>
</reference>
<feature type="domain" description="VOC" evidence="4">
    <location>
        <begin position="4"/>
        <end position="132"/>
    </location>
</feature>
<dbReference type="InterPro" id="IPR037523">
    <property type="entry name" value="VOC_core"/>
</dbReference>
<dbReference type="Gene3D" id="3.10.180.10">
    <property type="entry name" value="2,3-Dihydroxybiphenyl 1,2-Dioxygenase, domain 1"/>
    <property type="match status" value="1"/>
</dbReference>
<evidence type="ECO:0000313" key="5">
    <source>
        <dbReference type="EMBL" id="TCC32848.1"/>
    </source>
</evidence>
<dbReference type="EMBL" id="SJKC01000005">
    <property type="protein sequence ID" value="TCC32848.1"/>
    <property type="molecule type" value="Genomic_DNA"/>
</dbReference>
<evidence type="ECO:0000256" key="2">
    <source>
        <dbReference type="ARBA" id="ARBA00021572"/>
    </source>
</evidence>
<dbReference type="GO" id="GO:0046677">
    <property type="term" value="P:response to antibiotic"/>
    <property type="evidence" value="ECO:0007669"/>
    <property type="project" value="UniProtKB-KW"/>
</dbReference>
<accession>A0A4R0INI1</accession>
<organism evidence="5 6">
    <name type="scientific">Kribbella speibonae</name>
    <dbReference type="NCBI Taxonomy" id="1572660"/>
    <lineage>
        <taxon>Bacteria</taxon>
        <taxon>Bacillati</taxon>
        <taxon>Actinomycetota</taxon>
        <taxon>Actinomycetes</taxon>
        <taxon>Propionibacteriales</taxon>
        <taxon>Kribbellaceae</taxon>
        <taxon>Kribbella</taxon>
    </lineage>
</organism>
<gene>
    <name evidence="5" type="ORF">E0H92_32255</name>
</gene>
<dbReference type="PROSITE" id="PS51819">
    <property type="entry name" value="VOC"/>
    <property type="match status" value="1"/>
</dbReference>
<evidence type="ECO:0000313" key="6">
    <source>
        <dbReference type="Proteomes" id="UP000294225"/>
    </source>
</evidence>
<dbReference type="Pfam" id="PF00903">
    <property type="entry name" value="Glyoxalase"/>
    <property type="match status" value="1"/>
</dbReference>
<protein>
    <recommendedName>
        <fullName evidence="2">Bleomycin resistance protein</fullName>
    </recommendedName>
</protein>
<dbReference type="SUPFAM" id="SSF54593">
    <property type="entry name" value="Glyoxalase/Bleomycin resistance protein/Dihydroxybiphenyl dioxygenase"/>
    <property type="match status" value="1"/>
</dbReference>
<evidence type="ECO:0000259" key="4">
    <source>
        <dbReference type="PROSITE" id="PS51819"/>
    </source>
</evidence>
<dbReference type="InterPro" id="IPR029068">
    <property type="entry name" value="Glyas_Bleomycin-R_OHBP_Dase"/>
</dbReference>
<evidence type="ECO:0000256" key="3">
    <source>
        <dbReference type="ARBA" id="ARBA00023251"/>
    </source>
</evidence>
<dbReference type="InterPro" id="IPR000335">
    <property type="entry name" value="Bleomycin-R"/>
</dbReference>
<keyword evidence="3" id="KW-0046">Antibiotic resistance</keyword>
<dbReference type="CDD" id="cd08349">
    <property type="entry name" value="BLMA_like"/>
    <property type="match status" value="1"/>
</dbReference>
<sequence length="136" mass="15090">MVNPTLVPELLVKSVAASTHFWCELCGFEVLYDRPEEGFAYLALGDAHVMLEQVGVGRNWITGRLRPPLGRGVNFQIAVPAIAPLVESLNAAGWALFMQPETKWYRTGDGEMGVEQFLVTDPDGYLLRFQASLGHR</sequence>
<dbReference type="InterPro" id="IPR004360">
    <property type="entry name" value="Glyas_Fos-R_dOase_dom"/>
</dbReference>
<comment type="caution">
    <text evidence="5">The sequence shown here is derived from an EMBL/GenBank/DDBJ whole genome shotgun (WGS) entry which is preliminary data.</text>
</comment>
<evidence type="ECO:0000256" key="1">
    <source>
        <dbReference type="ARBA" id="ARBA00011051"/>
    </source>
</evidence>
<dbReference type="Proteomes" id="UP000294225">
    <property type="component" value="Unassembled WGS sequence"/>
</dbReference>
<comment type="similarity">
    <text evidence="1">Belongs to the bleomycin resistance protein family.</text>
</comment>
<name>A0A4R0INI1_9ACTN</name>
<dbReference type="AlphaFoldDB" id="A0A4R0INI1"/>